<accession>A0A918K7G0</accession>
<sequence length="110" mass="12105">MMTAQALERPESAGRFFADLKAQFSGPSLTDARTWAKLDIVQRKALVRLAGYDNAKPHPHAQRGTIAILAGRSWSELTEKQRHKIKDAARKLGGLLAGFEGVHVARTERG</sequence>
<keyword evidence="2" id="KW-1185">Reference proteome</keyword>
<dbReference type="AlphaFoldDB" id="A0A918K7G0"/>
<reference evidence="1" key="1">
    <citation type="journal article" date="2014" name="Int. J. Syst. Evol. Microbiol.">
        <title>Complete genome sequence of Corynebacterium casei LMG S-19264T (=DSM 44701T), isolated from a smear-ripened cheese.</title>
        <authorList>
            <consortium name="US DOE Joint Genome Institute (JGI-PGF)"/>
            <person name="Walter F."/>
            <person name="Albersmeier A."/>
            <person name="Kalinowski J."/>
            <person name="Ruckert C."/>
        </authorList>
    </citation>
    <scope>NUCLEOTIDE SEQUENCE</scope>
    <source>
        <strain evidence="1">KCTC 22169</strain>
    </source>
</reference>
<reference evidence="1" key="2">
    <citation type="submission" date="2020-09" db="EMBL/GenBank/DDBJ databases">
        <authorList>
            <person name="Sun Q."/>
            <person name="Kim S."/>
        </authorList>
    </citation>
    <scope>NUCLEOTIDE SEQUENCE</scope>
    <source>
        <strain evidence="1">KCTC 22169</strain>
    </source>
</reference>
<comment type="caution">
    <text evidence="1">The sequence shown here is derived from an EMBL/GenBank/DDBJ whole genome shotgun (WGS) entry which is preliminary data.</text>
</comment>
<name>A0A918K7G0_9GAMM</name>
<dbReference type="Proteomes" id="UP000626148">
    <property type="component" value="Unassembled WGS sequence"/>
</dbReference>
<organism evidence="1 2">
    <name type="scientific">Saccharospirillum salsuginis</name>
    <dbReference type="NCBI Taxonomy" id="418750"/>
    <lineage>
        <taxon>Bacteria</taxon>
        <taxon>Pseudomonadati</taxon>
        <taxon>Pseudomonadota</taxon>
        <taxon>Gammaproteobacteria</taxon>
        <taxon>Oceanospirillales</taxon>
        <taxon>Saccharospirillaceae</taxon>
        <taxon>Saccharospirillum</taxon>
    </lineage>
</organism>
<gene>
    <name evidence="1" type="ORF">GCM10007392_19460</name>
</gene>
<evidence type="ECO:0000313" key="2">
    <source>
        <dbReference type="Proteomes" id="UP000626148"/>
    </source>
</evidence>
<dbReference type="EMBL" id="BMXR01000004">
    <property type="protein sequence ID" value="GGX52240.1"/>
    <property type="molecule type" value="Genomic_DNA"/>
</dbReference>
<protein>
    <submittedName>
        <fullName evidence="1">Uncharacterized protein</fullName>
    </submittedName>
</protein>
<evidence type="ECO:0000313" key="1">
    <source>
        <dbReference type="EMBL" id="GGX52240.1"/>
    </source>
</evidence>
<proteinExistence type="predicted"/>